<gene>
    <name evidence="1" type="ORF">RPERSI_LOCUS23511</name>
</gene>
<sequence>MQFNCEVAAKVLQLNLAKKTRFLYLNTLHTRKSIKNLLIYEKKHTKQVSELAVSNLVKHAQQT</sequence>
<dbReference type="Proteomes" id="UP000789920">
    <property type="component" value="Unassembled WGS sequence"/>
</dbReference>
<dbReference type="EMBL" id="CAJVQC010073563">
    <property type="protein sequence ID" value="CAG8812349.1"/>
    <property type="molecule type" value="Genomic_DNA"/>
</dbReference>
<evidence type="ECO:0000313" key="1">
    <source>
        <dbReference type="EMBL" id="CAG8812349.1"/>
    </source>
</evidence>
<name>A0ACA9RXP3_9GLOM</name>
<accession>A0ACA9RXP3</accession>
<protein>
    <submittedName>
        <fullName evidence="1">2354_t:CDS:1</fullName>
    </submittedName>
</protein>
<evidence type="ECO:0000313" key="2">
    <source>
        <dbReference type="Proteomes" id="UP000789920"/>
    </source>
</evidence>
<feature type="non-terminal residue" evidence="1">
    <location>
        <position position="63"/>
    </location>
</feature>
<proteinExistence type="predicted"/>
<keyword evidence="2" id="KW-1185">Reference proteome</keyword>
<reference evidence="1" key="1">
    <citation type="submission" date="2021-06" db="EMBL/GenBank/DDBJ databases">
        <authorList>
            <person name="Kallberg Y."/>
            <person name="Tangrot J."/>
            <person name="Rosling A."/>
        </authorList>
    </citation>
    <scope>NUCLEOTIDE SEQUENCE</scope>
    <source>
        <strain evidence="1">MA461A</strain>
    </source>
</reference>
<comment type="caution">
    <text evidence="1">The sequence shown here is derived from an EMBL/GenBank/DDBJ whole genome shotgun (WGS) entry which is preliminary data.</text>
</comment>
<organism evidence="1 2">
    <name type="scientific">Racocetra persica</name>
    <dbReference type="NCBI Taxonomy" id="160502"/>
    <lineage>
        <taxon>Eukaryota</taxon>
        <taxon>Fungi</taxon>
        <taxon>Fungi incertae sedis</taxon>
        <taxon>Mucoromycota</taxon>
        <taxon>Glomeromycotina</taxon>
        <taxon>Glomeromycetes</taxon>
        <taxon>Diversisporales</taxon>
        <taxon>Gigasporaceae</taxon>
        <taxon>Racocetra</taxon>
    </lineage>
</organism>